<name>A0ABD0Y900_9HEMI</name>
<protein>
    <submittedName>
        <fullName evidence="2">Uncharacterized protein</fullName>
    </submittedName>
</protein>
<feature type="compositionally biased region" description="Polar residues" evidence="1">
    <location>
        <begin position="352"/>
        <end position="369"/>
    </location>
</feature>
<dbReference type="AlphaFoldDB" id="A0ABD0Y900"/>
<feature type="compositionally biased region" description="Polar residues" evidence="1">
    <location>
        <begin position="93"/>
        <end position="111"/>
    </location>
</feature>
<accession>A0ABD0Y900</accession>
<evidence type="ECO:0000313" key="3">
    <source>
        <dbReference type="Proteomes" id="UP001558652"/>
    </source>
</evidence>
<comment type="caution">
    <text evidence="2">The sequence shown here is derived from an EMBL/GenBank/DDBJ whole genome shotgun (WGS) entry which is preliminary data.</text>
</comment>
<proteinExistence type="predicted"/>
<dbReference type="EMBL" id="JBFDAA010000022">
    <property type="protein sequence ID" value="KAL1110563.1"/>
    <property type="molecule type" value="Genomic_DNA"/>
</dbReference>
<organism evidence="2 3">
    <name type="scientific">Ranatra chinensis</name>
    <dbReference type="NCBI Taxonomy" id="642074"/>
    <lineage>
        <taxon>Eukaryota</taxon>
        <taxon>Metazoa</taxon>
        <taxon>Ecdysozoa</taxon>
        <taxon>Arthropoda</taxon>
        <taxon>Hexapoda</taxon>
        <taxon>Insecta</taxon>
        <taxon>Pterygota</taxon>
        <taxon>Neoptera</taxon>
        <taxon>Paraneoptera</taxon>
        <taxon>Hemiptera</taxon>
        <taxon>Heteroptera</taxon>
        <taxon>Panheteroptera</taxon>
        <taxon>Nepomorpha</taxon>
        <taxon>Nepidae</taxon>
        <taxon>Ranatrinae</taxon>
        <taxon>Ranatra</taxon>
    </lineage>
</organism>
<dbReference type="Proteomes" id="UP001558652">
    <property type="component" value="Unassembled WGS sequence"/>
</dbReference>
<feature type="compositionally biased region" description="Polar residues" evidence="1">
    <location>
        <begin position="64"/>
        <end position="74"/>
    </location>
</feature>
<evidence type="ECO:0000256" key="1">
    <source>
        <dbReference type="SAM" id="MobiDB-lite"/>
    </source>
</evidence>
<keyword evidence="3" id="KW-1185">Reference proteome</keyword>
<feature type="region of interest" description="Disordered" evidence="1">
    <location>
        <begin position="294"/>
        <end position="374"/>
    </location>
</feature>
<feature type="region of interest" description="Disordered" evidence="1">
    <location>
        <begin position="93"/>
        <end position="121"/>
    </location>
</feature>
<sequence length="647" mass="70924">MNRRQGTGGRRSNSAFTYRGGRYNNTRGVNAPQRHLLDPRRGREQAAGRTRNVRAPRCLEEPSVRTSATQTEPSIGQPAIGRAESPLILYAPPQQQFSDPRGQPSSSTPMINPQPMSPAISNVPDQSFFKFQYPGNSCPPNAPSLVPRTFSVGVYPLPVTVAATYPNPVPPHFEFSSVVPSARLPPQGTYSSPGPSLGCYRCAAPGPSFNQGPRPSPGPVRIDQNIFISSSPPSGPVPVTVATYTLPRPICSVRFVPPSSPTPIQIITPGVYSPAPAPTYSIVSSTIPVSTVYSVPHRPPPPGGRPSSSGHLFYGQPPAGPSIDPQINNPAVPGPSGRNQPANSPRRFRQLPSPSSNSGDPQLNQNTLSTEEKMSKIRDSLFRRLNRGRENILAPGPSVSDPRLRCSSQTQDETQGRDRPQIPPYIHASVEDEPSSSDMENIHNYSETYLRSCVADILKDIAAHPDSTEDIIYSNYLVLSHYTSSASRMILFGRTVAELTLQNGSLAEGAVRLSAIFLELDPRYSYYLGLINYVLDESRRPGYGPLITQMYRHLVDREGSRYVVLRDAVLQFFRTACQSSGQRLSRLIGMLTDVAWELSQDSPSGFRAIISEFLAAQEEDLPPEERRRLSFLQYRYVNTDADESSDL</sequence>
<feature type="compositionally biased region" description="Basic and acidic residues" evidence="1">
    <location>
        <begin position="35"/>
        <end position="46"/>
    </location>
</feature>
<feature type="region of interest" description="Disordered" evidence="1">
    <location>
        <begin position="388"/>
        <end position="438"/>
    </location>
</feature>
<reference evidence="2 3" key="1">
    <citation type="submission" date="2024-07" db="EMBL/GenBank/DDBJ databases">
        <title>Chromosome-level genome assembly of the water stick insect Ranatra chinensis (Heteroptera: Nepidae).</title>
        <authorList>
            <person name="Liu X."/>
        </authorList>
    </citation>
    <scope>NUCLEOTIDE SEQUENCE [LARGE SCALE GENOMIC DNA]</scope>
    <source>
        <strain evidence="2">Cailab_2021Rc</strain>
        <tissue evidence="2">Muscle</tissue>
    </source>
</reference>
<gene>
    <name evidence="2" type="ORF">AAG570_008091</name>
</gene>
<evidence type="ECO:0000313" key="2">
    <source>
        <dbReference type="EMBL" id="KAL1110563.1"/>
    </source>
</evidence>
<feature type="region of interest" description="Disordered" evidence="1">
    <location>
        <begin position="1"/>
        <end position="78"/>
    </location>
</feature>